<organism evidence="1 2">
    <name type="scientific">Streptomyces roseirectus</name>
    <dbReference type="NCBI Taxonomy" id="2768066"/>
    <lineage>
        <taxon>Bacteria</taxon>
        <taxon>Bacillati</taxon>
        <taxon>Actinomycetota</taxon>
        <taxon>Actinomycetes</taxon>
        <taxon>Kitasatosporales</taxon>
        <taxon>Streptomycetaceae</taxon>
        <taxon>Streptomyces</taxon>
    </lineage>
</organism>
<dbReference type="Proteomes" id="UP000516052">
    <property type="component" value="Chromosome"/>
</dbReference>
<keyword evidence="2" id="KW-1185">Reference proteome</keyword>
<dbReference type="RefSeq" id="WP_187750048.1">
    <property type="nucleotide sequence ID" value="NZ_CP060828.1"/>
</dbReference>
<evidence type="ECO:0000313" key="1">
    <source>
        <dbReference type="EMBL" id="QNP73104.1"/>
    </source>
</evidence>
<evidence type="ECO:0000313" key="2">
    <source>
        <dbReference type="Proteomes" id="UP000516052"/>
    </source>
</evidence>
<proteinExistence type="predicted"/>
<gene>
    <name evidence="1" type="ORF">IAG44_29170</name>
</gene>
<reference evidence="1 2" key="1">
    <citation type="submission" date="2020-08" db="EMBL/GenBank/DDBJ databases">
        <title>A novel species.</title>
        <authorList>
            <person name="Gao J."/>
        </authorList>
    </citation>
    <scope>NUCLEOTIDE SEQUENCE [LARGE SCALE GENOMIC DNA]</scope>
    <source>
        <strain evidence="1 2">CRXT-G-22</strain>
    </source>
</reference>
<protein>
    <submittedName>
        <fullName evidence="1">Uncharacterized protein</fullName>
    </submittedName>
</protein>
<accession>A0A7H0IJY8</accession>
<sequence length="92" mass="9843">MPLVRSRAALSRPAQVPDAFTVWAQLCEPVKPLEIRLEPQPRETSRLLPSAWASETAINGATAIAAVMTAAAAVLRADQLNLSASGSLRHEK</sequence>
<name>A0A7H0IJY8_9ACTN</name>
<dbReference type="KEGG" id="sroi:IAG44_29170"/>
<dbReference type="EMBL" id="CP060828">
    <property type="protein sequence ID" value="QNP73104.1"/>
    <property type="molecule type" value="Genomic_DNA"/>
</dbReference>
<dbReference type="AlphaFoldDB" id="A0A7H0IJY8"/>